<sequence length="269" mass="30140">MDTLIYSNKDVGFSSKLSSPQFDKSATREQREKPALGFLAFISGEFVVLRETEKWGAVLPMEIIKTLPVMMAVSTRKSDIGARITLHWVSTDDLAKASFGPFDVSVAGNVEFIRLSLEQLEPFSGKSVNVTAEIKLPHGVIENSPALLTDVTRELNYQPAIIEGLVDGGIDAGTHPQGRLITIPVIEHLRPYNTLLLQWRVYAGNEKVFDQSVELQANRPEEAFMYSLPVQAYSPFKGFKGEFQWWIQLGTEIDSRLLWSTGISFFDIR</sequence>
<name>A0A5E6URD4_PSEFL</name>
<dbReference type="EMBL" id="CABVGZ010000041">
    <property type="protein sequence ID" value="VVN08190.1"/>
    <property type="molecule type" value="Genomic_DNA"/>
</dbReference>
<gene>
    <name evidence="1" type="ORF">PS624_03686</name>
</gene>
<dbReference type="Proteomes" id="UP000326241">
    <property type="component" value="Unassembled WGS sequence"/>
</dbReference>
<dbReference type="AlphaFoldDB" id="A0A5E6URD4"/>
<accession>A0A5E6URD4</accession>
<organism evidence="1 2">
    <name type="scientific">Pseudomonas fluorescens</name>
    <dbReference type="NCBI Taxonomy" id="294"/>
    <lineage>
        <taxon>Bacteria</taxon>
        <taxon>Pseudomonadati</taxon>
        <taxon>Pseudomonadota</taxon>
        <taxon>Gammaproteobacteria</taxon>
        <taxon>Pseudomonadales</taxon>
        <taxon>Pseudomonadaceae</taxon>
        <taxon>Pseudomonas</taxon>
    </lineage>
</organism>
<evidence type="ECO:0000313" key="1">
    <source>
        <dbReference type="EMBL" id="VVN08190.1"/>
    </source>
</evidence>
<evidence type="ECO:0000313" key="2">
    <source>
        <dbReference type="Proteomes" id="UP000326241"/>
    </source>
</evidence>
<reference evidence="1 2" key="1">
    <citation type="submission" date="2019-09" db="EMBL/GenBank/DDBJ databases">
        <authorList>
            <person name="Chandra G."/>
            <person name="Truman W A."/>
        </authorList>
    </citation>
    <scope>NUCLEOTIDE SEQUENCE [LARGE SCALE GENOMIC DNA]</scope>
    <source>
        <strain evidence="1">PS624</strain>
    </source>
</reference>
<dbReference type="RefSeq" id="WP_150775599.1">
    <property type="nucleotide sequence ID" value="NZ_CABVGZ010000041.1"/>
</dbReference>
<proteinExistence type="predicted"/>
<protein>
    <submittedName>
        <fullName evidence="1">Uncharacterized protein</fullName>
    </submittedName>
</protein>